<dbReference type="Gene3D" id="3.90.1200.10">
    <property type="match status" value="1"/>
</dbReference>
<keyword evidence="3" id="KW-1185">Reference proteome</keyword>
<name>A0ABX0XXJ5_9ACTN</name>
<dbReference type="Proteomes" id="UP000722989">
    <property type="component" value="Unassembled WGS sequence"/>
</dbReference>
<dbReference type="RefSeq" id="WP_167925681.1">
    <property type="nucleotide sequence ID" value="NZ_JAATVY010000008.1"/>
</dbReference>
<evidence type="ECO:0000259" key="1">
    <source>
        <dbReference type="Pfam" id="PF01636"/>
    </source>
</evidence>
<dbReference type="InterPro" id="IPR011009">
    <property type="entry name" value="Kinase-like_dom_sf"/>
</dbReference>
<dbReference type="CDD" id="cd05154">
    <property type="entry name" value="ACAD10_11_N-like"/>
    <property type="match status" value="1"/>
</dbReference>
<organism evidence="2 3">
    <name type="scientific">Planosporangium thailandense</name>
    <dbReference type="NCBI Taxonomy" id="765197"/>
    <lineage>
        <taxon>Bacteria</taxon>
        <taxon>Bacillati</taxon>
        <taxon>Actinomycetota</taxon>
        <taxon>Actinomycetes</taxon>
        <taxon>Micromonosporales</taxon>
        <taxon>Micromonosporaceae</taxon>
        <taxon>Planosporangium</taxon>
    </lineage>
</organism>
<feature type="domain" description="Aminoglycoside phosphotransferase" evidence="1">
    <location>
        <begin position="36"/>
        <end position="283"/>
    </location>
</feature>
<dbReference type="InterPro" id="IPR041726">
    <property type="entry name" value="ACAD10_11_N"/>
</dbReference>
<dbReference type="InterPro" id="IPR002575">
    <property type="entry name" value="Aminoglycoside_PTrfase"/>
</dbReference>
<dbReference type="InterPro" id="IPR052898">
    <property type="entry name" value="ACAD10-like"/>
</dbReference>
<dbReference type="Pfam" id="PF01636">
    <property type="entry name" value="APH"/>
    <property type="match status" value="1"/>
</dbReference>
<reference evidence="2 3" key="1">
    <citation type="submission" date="2020-03" db="EMBL/GenBank/DDBJ databases">
        <title>WGS of the type strain of Planosporangium spp.</title>
        <authorList>
            <person name="Thawai C."/>
        </authorList>
    </citation>
    <scope>NUCLEOTIDE SEQUENCE [LARGE SCALE GENOMIC DNA]</scope>
    <source>
        <strain evidence="2 3">TBRC 5610</strain>
    </source>
</reference>
<proteinExistence type="predicted"/>
<evidence type="ECO:0000313" key="2">
    <source>
        <dbReference type="EMBL" id="NJC70772.1"/>
    </source>
</evidence>
<protein>
    <submittedName>
        <fullName evidence="2">Phosphotransferase family protein</fullName>
    </submittedName>
</protein>
<gene>
    <name evidence="2" type="ORF">HC031_13755</name>
</gene>
<dbReference type="Gene3D" id="3.30.200.20">
    <property type="entry name" value="Phosphorylase Kinase, domain 1"/>
    <property type="match status" value="1"/>
</dbReference>
<dbReference type="SUPFAM" id="SSF56112">
    <property type="entry name" value="Protein kinase-like (PK-like)"/>
    <property type="match status" value="1"/>
</dbReference>
<dbReference type="PANTHER" id="PTHR47829:SF1">
    <property type="entry name" value="HAD FAMILY PHOSPHATASE"/>
    <property type="match status" value="1"/>
</dbReference>
<dbReference type="PANTHER" id="PTHR47829">
    <property type="entry name" value="HYDROLASE, PUTATIVE (AFU_ORTHOLOGUE AFUA_1G12880)-RELATED"/>
    <property type="match status" value="1"/>
</dbReference>
<evidence type="ECO:0000313" key="3">
    <source>
        <dbReference type="Proteomes" id="UP000722989"/>
    </source>
</evidence>
<sequence length="336" mass="36113">MVSADVSEGSPPGLDLERAAAILASGAGLTGPLSGSVISGGRSNLTYLVSDGTKRVVVRRPPLGHVLPSAHDMGREYRVISALSAIGFPVPGPLLLCTDADVIGAQFYVMEYVDGVVLRGTVGVAPDRARACGEALIDLLVRLHGVDHEAVGLADFGRPEGYLERQVRRWHQQWERSKTRELPLLEEVTRRLAEEVPASSRAGIVHGDYRLDNVMFSHDLSTILAVMDWEMATIGDPLADVGLLVVYTDLAQSRLIPPVPDGFPTGAELAARYAAATGIDVARLNWYVAFGNYKLAVISEGIHARYLQGKTVGAGFETFGPAVPRLIERAREILGE</sequence>
<dbReference type="EMBL" id="JAATVY010000008">
    <property type="protein sequence ID" value="NJC70772.1"/>
    <property type="molecule type" value="Genomic_DNA"/>
</dbReference>
<comment type="caution">
    <text evidence="2">The sequence shown here is derived from an EMBL/GenBank/DDBJ whole genome shotgun (WGS) entry which is preliminary data.</text>
</comment>
<accession>A0ABX0XXJ5</accession>